<evidence type="ECO:0000313" key="3">
    <source>
        <dbReference type="Proteomes" id="UP000029082"/>
    </source>
</evidence>
<protein>
    <submittedName>
        <fullName evidence="2">3-methyladenine DNA glycosylase</fullName>
        <ecNumber evidence="2">3.2.2.20</ecNumber>
    </submittedName>
</protein>
<feature type="binding site" evidence="1">
    <location>
        <position position="170"/>
    </location>
    <ligand>
        <name>Zn(2+)</name>
        <dbReference type="ChEBI" id="CHEBI:29105"/>
    </ligand>
</feature>
<dbReference type="EMBL" id="JGZE01000004">
    <property type="protein sequence ID" value="KFI78279.1"/>
    <property type="molecule type" value="Genomic_DNA"/>
</dbReference>
<dbReference type="eggNOG" id="COG2818">
    <property type="taxonomic scope" value="Bacteria"/>
</dbReference>
<dbReference type="EC" id="3.2.2.20" evidence="2"/>
<evidence type="ECO:0000313" key="2">
    <source>
        <dbReference type="EMBL" id="KFI78279.1"/>
    </source>
</evidence>
<dbReference type="GO" id="GO:0046872">
    <property type="term" value="F:metal ion binding"/>
    <property type="evidence" value="ECO:0007669"/>
    <property type="project" value="UniProtKB-KW"/>
</dbReference>
<dbReference type="STRING" id="1437603.GCA_000771525_01486"/>
<dbReference type="PANTHER" id="PTHR30037:SF4">
    <property type="entry name" value="DNA-3-METHYLADENINE GLYCOSYLASE I"/>
    <property type="match status" value="1"/>
</dbReference>
<name>A0A087C4S9_9BIFI</name>
<proteinExistence type="predicted"/>
<comment type="caution">
    <text evidence="2">The sequence shown here is derived from an EMBL/GenBank/DDBJ whole genome shotgun (WGS) entry which is preliminary data.</text>
</comment>
<keyword evidence="3" id="KW-1185">Reference proteome</keyword>
<dbReference type="PANTHER" id="PTHR30037">
    <property type="entry name" value="DNA-3-METHYLADENINE GLYCOSYLASE 1"/>
    <property type="match status" value="1"/>
</dbReference>
<dbReference type="GO" id="GO:0008725">
    <property type="term" value="F:DNA-3-methyladenine glycosylase activity"/>
    <property type="evidence" value="ECO:0007669"/>
    <property type="project" value="UniProtKB-EC"/>
</dbReference>
<evidence type="ECO:0000256" key="1">
    <source>
        <dbReference type="PIRSR" id="PIRSR605019-1"/>
    </source>
</evidence>
<dbReference type="Proteomes" id="UP000029082">
    <property type="component" value="Unassembled WGS sequence"/>
</dbReference>
<keyword evidence="2" id="KW-0378">Hydrolase</keyword>
<accession>A0A087C4S9</accession>
<dbReference type="Gene3D" id="1.10.340.30">
    <property type="entry name" value="Hypothetical protein, domain 2"/>
    <property type="match status" value="1"/>
</dbReference>
<reference evidence="2 3" key="1">
    <citation type="submission" date="2014-03" db="EMBL/GenBank/DDBJ databases">
        <title>Genomics of Bifidobacteria.</title>
        <authorList>
            <person name="Ventura M."/>
            <person name="Milani C."/>
            <person name="Lugli G.A."/>
        </authorList>
    </citation>
    <scope>NUCLEOTIDE SEQUENCE [LARGE SCALE GENOMIC DNA]</scope>
    <source>
        <strain evidence="2 3">DSM 21395</strain>
    </source>
</reference>
<sequence length="184" mass="20541">MRAYHDDEWGTACHDDRALFELLSLEIMQAGLSWRTVLHKRAAFRAAFHDFDYHRVAAMADDMDGVMDGLLANAAIIRNRRKLEAVMANAGAAVALEKDGRTLSAYLWSFVDGTPIEHDIVRHEGVPCSTELSRTMATTMRRDGFRFTGPVVVYSLLQASGMVNDHERGCFLAPEGAERTEPIQ</sequence>
<dbReference type="InterPro" id="IPR005019">
    <property type="entry name" value="Adenine_glyco"/>
</dbReference>
<organism evidence="2 3">
    <name type="scientific">Bifidobacterium mongoliense DSM 21395</name>
    <dbReference type="NCBI Taxonomy" id="1437603"/>
    <lineage>
        <taxon>Bacteria</taxon>
        <taxon>Bacillati</taxon>
        <taxon>Actinomycetota</taxon>
        <taxon>Actinomycetes</taxon>
        <taxon>Bifidobacteriales</taxon>
        <taxon>Bifidobacteriaceae</taxon>
        <taxon>Bifidobacterium</taxon>
    </lineage>
</organism>
<dbReference type="AlphaFoldDB" id="A0A087C4S9"/>
<dbReference type="GO" id="GO:0006284">
    <property type="term" value="P:base-excision repair"/>
    <property type="evidence" value="ECO:0007669"/>
    <property type="project" value="InterPro"/>
</dbReference>
<dbReference type="InterPro" id="IPR052891">
    <property type="entry name" value="DNA-3mA_glycosylase"/>
</dbReference>
<feature type="binding site" evidence="1">
    <location>
        <position position="166"/>
    </location>
    <ligand>
        <name>Zn(2+)</name>
        <dbReference type="ChEBI" id="CHEBI:29105"/>
    </ligand>
</feature>
<dbReference type="Pfam" id="PF03352">
    <property type="entry name" value="Adenine_glyco"/>
    <property type="match status" value="1"/>
</dbReference>
<gene>
    <name evidence="2" type="ORF">BMON_1543</name>
</gene>
<keyword evidence="1" id="KW-0862">Zinc</keyword>
<keyword evidence="1" id="KW-0479">Metal-binding</keyword>
<keyword evidence="2" id="KW-0326">Glycosidase</keyword>
<feature type="binding site" evidence="1">
    <location>
        <position position="5"/>
    </location>
    <ligand>
        <name>Zn(2+)</name>
        <dbReference type="ChEBI" id="CHEBI:29105"/>
    </ligand>
</feature>
<dbReference type="SUPFAM" id="SSF48150">
    <property type="entry name" value="DNA-glycosylase"/>
    <property type="match status" value="1"/>
</dbReference>
<dbReference type="InterPro" id="IPR011257">
    <property type="entry name" value="DNA_glycosylase"/>
</dbReference>